<evidence type="ECO:0000313" key="3">
    <source>
        <dbReference type="Proteomes" id="UP001501455"/>
    </source>
</evidence>
<feature type="region of interest" description="Disordered" evidence="1">
    <location>
        <begin position="53"/>
        <end position="72"/>
    </location>
</feature>
<evidence type="ECO:0000313" key="2">
    <source>
        <dbReference type="EMBL" id="GAA3493957.1"/>
    </source>
</evidence>
<keyword evidence="3" id="KW-1185">Reference proteome</keyword>
<reference evidence="3" key="1">
    <citation type="journal article" date="2019" name="Int. J. Syst. Evol. Microbiol.">
        <title>The Global Catalogue of Microorganisms (GCM) 10K type strain sequencing project: providing services to taxonomists for standard genome sequencing and annotation.</title>
        <authorList>
            <consortium name="The Broad Institute Genomics Platform"/>
            <consortium name="The Broad Institute Genome Sequencing Center for Infectious Disease"/>
            <person name="Wu L."/>
            <person name="Ma J."/>
        </authorList>
    </citation>
    <scope>NUCLEOTIDE SEQUENCE [LARGE SCALE GENOMIC DNA]</scope>
    <source>
        <strain evidence="3">JCM 4816</strain>
    </source>
</reference>
<evidence type="ECO:0000256" key="1">
    <source>
        <dbReference type="SAM" id="MobiDB-lite"/>
    </source>
</evidence>
<feature type="region of interest" description="Disordered" evidence="1">
    <location>
        <begin position="1"/>
        <end position="22"/>
    </location>
</feature>
<dbReference type="EMBL" id="BAAAXF010000014">
    <property type="protein sequence ID" value="GAA3493957.1"/>
    <property type="molecule type" value="Genomic_DNA"/>
</dbReference>
<accession>A0ABP6TFJ2</accession>
<feature type="compositionally biased region" description="Basic and acidic residues" evidence="1">
    <location>
        <begin position="53"/>
        <end position="62"/>
    </location>
</feature>
<protein>
    <submittedName>
        <fullName evidence="2">Uncharacterized protein</fullName>
    </submittedName>
</protein>
<name>A0ABP6TFJ2_9ACTN</name>
<comment type="caution">
    <text evidence="2">The sequence shown here is derived from an EMBL/GenBank/DDBJ whole genome shotgun (WGS) entry which is preliminary data.</text>
</comment>
<dbReference type="Proteomes" id="UP001501455">
    <property type="component" value="Unassembled WGS sequence"/>
</dbReference>
<proteinExistence type="predicted"/>
<organism evidence="2 3">
    <name type="scientific">Streptomyces prasinosporus</name>
    <dbReference type="NCBI Taxonomy" id="68256"/>
    <lineage>
        <taxon>Bacteria</taxon>
        <taxon>Bacillati</taxon>
        <taxon>Actinomycetota</taxon>
        <taxon>Actinomycetes</taxon>
        <taxon>Kitasatosporales</taxon>
        <taxon>Streptomycetaceae</taxon>
        <taxon>Streptomyces</taxon>
        <taxon>Streptomyces albogriseolus group</taxon>
    </lineage>
</organism>
<sequence length="72" mass="8211">MLGDAEYYNSRRSTSDSRLDQLERQPALRRRLVDAGVVSSRCFAQDAEDVRARSEAMAREFGDPLPSPRRPQ</sequence>
<feature type="compositionally biased region" description="Basic and acidic residues" evidence="1">
    <location>
        <begin position="13"/>
        <end position="22"/>
    </location>
</feature>
<gene>
    <name evidence="2" type="ORF">GCM10019016_010560</name>
</gene>